<evidence type="ECO:0000313" key="3">
    <source>
        <dbReference type="Proteomes" id="UP001458880"/>
    </source>
</evidence>
<sequence length="71" mass="7775">MLNDEDTDTIGSDGDVAENETEETAPTHSEAFVAAETLMSWLEKQNESSPTQLILLKRIKDLAAKKTNPPS</sequence>
<dbReference type="EMBL" id="JASPKY010000176">
    <property type="protein sequence ID" value="KAK9727739.1"/>
    <property type="molecule type" value="Genomic_DNA"/>
</dbReference>
<accession>A0AAW1L3M8</accession>
<feature type="region of interest" description="Disordered" evidence="1">
    <location>
        <begin position="1"/>
        <end position="29"/>
    </location>
</feature>
<protein>
    <submittedName>
        <fullName evidence="2">Uncharacterized protein</fullName>
    </submittedName>
</protein>
<comment type="caution">
    <text evidence="2">The sequence shown here is derived from an EMBL/GenBank/DDBJ whole genome shotgun (WGS) entry which is preliminary data.</text>
</comment>
<evidence type="ECO:0000313" key="2">
    <source>
        <dbReference type="EMBL" id="KAK9727739.1"/>
    </source>
</evidence>
<dbReference type="Proteomes" id="UP001458880">
    <property type="component" value="Unassembled WGS sequence"/>
</dbReference>
<proteinExistence type="predicted"/>
<dbReference type="AlphaFoldDB" id="A0AAW1L3M8"/>
<keyword evidence="3" id="KW-1185">Reference proteome</keyword>
<evidence type="ECO:0000256" key="1">
    <source>
        <dbReference type="SAM" id="MobiDB-lite"/>
    </source>
</evidence>
<name>A0AAW1L3M8_POPJA</name>
<gene>
    <name evidence="2" type="ORF">QE152_g19049</name>
</gene>
<organism evidence="2 3">
    <name type="scientific">Popillia japonica</name>
    <name type="common">Japanese beetle</name>
    <dbReference type="NCBI Taxonomy" id="7064"/>
    <lineage>
        <taxon>Eukaryota</taxon>
        <taxon>Metazoa</taxon>
        <taxon>Ecdysozoa</taxon>
        <taxon>Arthropoda</taxon>
        <taxon>Hexapoda</taxon>
        <taxon>Insecta</taxon>
        <taxon>Pterygota</taxon>
        <taxon>Neoptera</taxon>
        <taxon>Endopterygota</taxon>
        <taxon>Coleoptera</taxon>
        <taxon>Polyphaga</taxon>
        <taxon>Scarabaeiformia</taxon>
        <taxon>Scarabaeidae</taxon>
        <taxon>Rutelinae</taxon>
        <taxon>Popillia</taxon>
    </lineage>
</organism>
<reference evidence="2 3" key="1">
    <citation type="journal article" date="2024" name="BMC Genomics">
        <title>De novo assembly and annotation of Popillia japonica's genome with initial clues to its potential as an invasive pest.</title>
        <authorList>
            <person name="Cucini C."/>
            <person name="Boschi S."/>
            <person name="Funari R."/>
            <person name="Cardaioli E."/>
            <person name="Iannotti N."/>
            <person name="Marturano G."/>
            <person name="Paoli F."/>
            <person name="Bruttini M."/>
            <person name="Carapelli A."/>
            <person name="Frati F."/>
            <person name="Nardi F."/>
        </authorList>
    </citation>
    <scope>NUCLEOTIDE SEQUENCE [LARGE SCALE GENOMIC DNA]</scope>
    <source>
        <strain evidence="2">DMR45628</strain>
    </source>
</reference>